<dbReference type="EMBL" id="CP017479">
    <property type="protein sequence ID" value="AOW10156.1"/>
    <property type="molecule type" value="Genomic_DNA"/>
</dbReference>
<dbReference type="InterPro" id="IPR007492">
    <property type="entry name" value="LytTR_DNA-bd_dom"/>
</dbReference>
<dbReference type="PANTHER" id="PTHR37299">
    <property type="entry name" value="TRANSCRIPTIONAL REGULATOR-RELATED"/>
    <property type="match status" value="1"/>
</dbReference>
<dbReference type="Pfam" id="PF00072">
    <property type="entry name" value="Response_reg"/>
    <property type="match status" value="1"/>
</dbReference>
<accession>A0AAC9I4C3</accession>
<evidence type="ECO:0000259" key="3">
    <source>
        <dbReference type="PROSITE" id="PS50930"/>
    </source>
</evidence>
<dbReference type="SMART" id="SM00850">
    <property type="entry name" value="LytTR"/>
    <property type="match status" value="1"/>
</dbReference>
<reference evidence="4 5" key="1">
    <citation type="submission" date="2016-10" db="EMBL/GenBank/DDBJ databases">
        <title>Flavobacterium gilvum sp. nov., isolated from stream water.</title>
        <authorList>
            <person name="Shin S.-K."/>
            <person name="Cho Y.-J."/>
            <person name="Yi H."/>
        </authorList>
    </citation>
    <scope>NUCLEOTIDE SEQUENCE [LARGE SCALE GENOMIC DNA]</scope>
    <source>
        <strain evidence="4 5">EM1308</strain>
    </source>
</reference>
<dbReference type="GO" id="GO:0000156">
    <property type="term" value="F:phosphorelay response regulator activity"/>
    <property type="evidence" value="ECO:0007669"/>
    <property type="project" value="InterPro"/>
</dbReference>
<dbReference type="AlphaFoldDB" id="A0AAC9I4C3"/>
<keyword evidence="1" id="KW-0597">Phosphoprotein</keyword>
<name>A0AAC9I4C3_9FLAO</name>
<organism evidence="4 5">
    <name type="scientific">Flavobacterium gilvum</name>
    <dbReference type="NCBI Taxonomy" id="1492737"/>
    <lineage>
        <taxon>Bacteria</taxon>
        <taxon>Pseudomonadati</taxon>
        <taxon>Bacteroidota</taxon>
        <taxon>Flavobacteriia</taxon>
        <taxon>Flavobacteriales</taxon>
        <taxon>Flavobacteriaceae</taxon>
        <taxon>Flavobacterium</taxon>
    </lineage>
</organism>
<dbReference type="KEGG" id="fgl:EM308_11935"/>
<protein>
    <recommendedName>
        <fullName evidence="6">LytTR family transcriptional regulator</fullName>
    </recommendedName>
</protein>
<dbReference type="PANTHER" id="PTHR37299:SF1">
    <property type="entry name" value="STAGE 0 SPORULATION PROTEIN A HOMOLOG"/>
    <property type="match status" value="1"/>
</dbReference>
<dbReference type="GO" id="GO:0003677">
    <property type="term" value="F:DNA binding"/>
    <property type="evidence" value="ECO:0007669"/>
    <property type="project" value="InterPro"/>
</dbReference>
<dbReference type="Proteomes" id="UP000175968">
    <property type="component" value="Chromosome"/>
</dbReference>
<proteinExistence type="predicted"/>
<dbReference type="SMART" id="SM00448">
    <property type="entry name" value="REC"/>
    <property type="match status" value="1"/>
</dbReference>
<dbReference type="PROSITE" id="PS50110">
    <property type="entry name" value="RESPONSE_REGULATORY"/>
    <property type="match status" value="1"/>
</dbReference>
<feature type="domain" description="Response regulatory" evidence="2">
    <location>
        <begin position="2"/>
        <end position="113"/>
    </location>
</feature>
<dbReference type="Gene3D" id="3.40.50.2300">
    <property type="match status" value="1"/>
</dbReference>
<dbReference type="SUPFAM" id="SSF52172">
    <property type="entry name" value="CheY-like"/>
    <property type="match status" value="1"/>
</dbReference>
<evidence type="ECO:0000313" key="4">
    <source>
        <dbReference type="EMBL" id="AOW10156.1"/>
    </source>
</evidence>
<dbReference type="PROSITE" id="PS50930">
    <property type="entry name" value="HTH_LYTTR"/>
    <property type="match status" value="1"/>
</dbReference>
<dbReference type="InterPro" id="IPR046947">
    <property type="entry name" value="LytR-like"/>
</dbReference>
<feature type="domain" description="HTH LytTR-type" evidence="3">
    <location>
        <begin position="140"/>
        <end position="245"/>
    </location>
</feature>
<dbReference type="Gene3D" id="2.40.50.1020">
    <property type="entry name" value="LytTr DNA-binding domain"/>
    <property type="match status" value="1"/>
</dbReference>
<dbReference type="Pfam" id="PF04397">
    <property type="entry name" value="LytTR"/>
    <property type="match status" value="1"/>
</dbReference>
<evidence type="ECO:0008006" key="6">
    <source>
        <dbReference type="Google" id="ProtNLM"/>
    </source>
</evidence>
<dbReference type="InterPro" id="IPR011006">
    <property type="entry name" value="CheY-like_superfamily"/>
</dbReference>
<keyword evidence="5" id="KW-1185">Reference proteome</keyword>
<dbReference type="InterPro" id="IPR001789">
    <property type="entry name" value="Sig_transdc_resp-reg_receiver"/>
</dbReference>
<evidence type="ECO:0000256" key="1">
    <source>
        <dbReference type="PROSITE-ProRule" id="PRU00169"/>
    </source>
</evidence>
<dbReference type="RefSeq" id="WP_035637015.1">
    <property type="nucleotide sequence ID" value="NZ_CP017479.1"/>
</dbReference>
<feature type="modified residue" description="4-aspartylphosphate" evidence="1">
    <location>
        <position position="53"/>
    </location>
</feature>
<evidence type="ECO:0000259" key="2">
    <source>
        <dbReference type="PROSITE" id="PS50110"/>
    </source>
</evidence>
<gene>
    <name evidence="4" type="ORF">EM308_11935</name>
</gene>
<sequence length="245" mass="28843">MTAVIIEDEIPGGKRLEKLLIDKKFTVLIILTSVANALKWLEENNHPDLVFMDIKLRDGNCFRILDKIQIKSKIVFTTAYDEFALKAFNYNAIDYLLKPIDESKLDKMILKYESFKIDFQNDLDWTTLEKNIENKFKSSFLVSSGNYIKKIETFEVICFFSDANSTFILTNQNRQFTINNSLDNIEQQLHSYSFFRISRKFIINKKYISGLENTSQIKLLIPEANDFEFKVSRLKSKSFLEWYKK</sequence>
<evidence type="ECO:0000313" key="5">
    <source>
        <dbReference type="Proteomes" id="UP000175968"/>
    </source>
</evidence>